<sequence>MDPFRHINCVFALISQEKHQRKVGVLANSGFDVSNTMAFAAKVNISDKKPNDGTGYKGQKKDRPYCTHCKIHGHTIDRCFKIHGYPLGYKPKPRDNNSSNVGSNSVNQVSGYAMQSNQELVLPLSASPPVSLHPESEANPSLVVAPPKSELLISNPVSMPHTDAVDVSPTPSPLDSHIGHLEETIPHDSITHLRRSSRVPQPPSYLKDFHCSLVSQQDVSSPICSTVYPLNEIFSLLLELLHLNKKLHLDGKLNQLVDKDLKGNFDRIELDEIVQVALLCTQFNPSHRPKMSEVLTMLEGDGMAEKWKAVPKGRDTKNPKLRKKIFIFYRRIFACNRSNGAFQAKHQRKVGVLANSGFDVSNTMAFAAKVNISDKKPNDGTGYKGQKKDIPYCTHCKIHGHTIDRCFKIHGYPLGYKPKPRDNNSSNVGSNSVNQVSGYAMQSNQGSPSNFFQNLNSTQYQQLMTMLSTHLASFSQKLVLPLSASPPVSLHPESEANPSLVVAPPKSELLISNPVSMPHTDAVDVSPTPSPLDSHIGHLEETIPHDSITHLRRSSRVPQPPSYLKDFHCSLVSQQDVSSPICSTVYPLNEIFSLLLELLHLNKKLHLDGKLNQLVDKDLKGNFDRIELDEIVQVALLCTQFNPSHRPKMSEVLTMLEGDGMAEKWKAVPKGRDTKNPKLRKKIFIFYRRIFACNRSNGAFQAKVTQLFTLNYDFRESFNVRKMCNCC</sequence>
<reference evidence="1" key="1">
    <citation type="journal article" date="2022" name="Plant J.">
        <title>Strategies of tolerance reflected in two North American maple genomes.</title>
        <authorList>
            <person name="McEvoy S.L."/>
            <person name="Sezen U.U."/>
            <person name="Trouern-Trend A."/>
            <person name="McMahon S.M."/>
            <person name="Schaberg P.G."/>
            <person name="Yang J."/>
            <person name="Wegrzyn J.L."/>
            <person name="Swenson N.G."/>
        </authorList>
    </citation>
    <scope>NUCLEOTIDE SEQUENCE</scope>
    <source>
        <strain evidence="1">NS2018</strain>
    </source>
</reference>
<dbReference type="Proteomes" id="UP001168877">
    <property type="component" value="Unassembled WGS sequence"/>
</dbReference>
<dbReference type="AlphaFoldDB" id="A0AA39TFI8"/>
<dbReference type="EMBL" id="JAUESC010000002">
    <property type="protein sequence ID" value="KAK0604730.1"/>
    <property type="molecule type" value="Genomic_DNA"/>
</dbReference>
<dbReference type="PANTHER" id="PTHR34222">
    <property type="entry name" value="GAG_PRE-INTEGRS DOMAIN-CONTAINING PROTEIN"/>
    <property type="match status" value="1"/>
</dbReference>
<evidence type="ECO:0000313" key="1">
    <source>
        <dbReference type="EMBL" id="KAK0604730.1"/>
    </source>
</evidence>
<dbReference type="InterPro" id="IPR011009">
    <property type="entry name" value="Kinase-like_dom_sf"/>
</dbReference>
<comment type="caution">
    <text evidence="1">The sequence shown here is derived from an EMBL/GenBank/DDBJ whole genome shotgun (WGS) entry which is preliminary data.</text>
</comment>
<dbReference type="SUPFAM" id="SSF56112">
    <property type="entry name" value="Protein kinase-like (PK-like)"/>
    <property type="match status" value="2"/>
</dbReference>
<gene>
    <name evidence="1" type="ORF">LWI29_018852</name>
</gene>
<dbReference type="PANTHER" id="PTHR34222:SF99">
    <property type="entry name" value="PROTEIN, PUTATIVE-RELATED"/>
    <property type="match status" value="1"/>
</dbReference>
<keyword evidence="2" id="KW-1185">Reference proteome</keyword>
<reference evidence="1" key="2">
    <citation type="submission" date="2023-06" db="EMBL/GenBank/DDBJ databases">
        <authorList>
            <person name="Swenson N.G."/>
            <person name="Wegrzyn J.L."/>
            <person name="Mcevoy S.L."/>
        </authorList>
    </citation>
    <scope>NUCLEOTIDE SEQUENCE</scope>
    <source>
        <strain evidence="1">NS2018</strain>
        <tissue evidence="1">Leaf</tissue>
    </source>
</reference>
<proteinExistence type="predicted"/>
<dbReference type="Gene3D" id="1.10.510.10">
    <property type="entry name" value="Transferase(Phosphotransferase) domain 1"/>
    <property type="match status" value="2"/>
</dbReference>
<protein>
    <submittedName>
        <fullName evidence="1">Uncharacterized protein</fullName>
    </submittedName>
</protein>
<name>A0AA39TFI8_ACESA</name>
<accession>A0AA39TFI8</accession>
<organism evidence="1 2">
    <name type="scientific">Acer saccharum</name>
    <name type="common">Sugar maple</name>
    <dbReference type="NCBI Taxonomy" id="4024"/>
    <lineage>
        <taxon>Eukaryota</taxon>
        <taxon>Viridiplantae</taxon>
        <taxon>Streptophyta</taxon>
        <taxon>Embryophyta</taxon>
        <taxon>Tracheophyta</taxon>
        <taxon>Spermatophyta</taxon>
        <taxon>Magnoliopsida</taxon>
        <taxon>eudicotyledons</taxon>
        <taxon>Gunneridae</taxon>
        <taxon>Pentapetalae</taxon>
        <taxon>rosids</taxon>
        <taxon>malvids</taxon>
        <taxon>Sapindales</taxon>
        <taxon>Sapindaceae</taxon>
        <taxon>Hippocastanoideae</taxon>
        <taxon>Acereae</taxon>
        <taxon>Acer</taxon>
    </lineage>
</organism>
<evidence type="ECO:0000313" key="2">
    <source>
        <dbReference type="Proteomes" id="UP001168877"/>
    </source>
</evidence>